<proteinExistence type="predicted"/>
<evidence type="ECO:0000313" key="3">
    <source>
        <dbReference type="WBParaSite" id="Minc3s01576g24843"/>
    </source>
</evidence>
<name>A0A914LQP3_MELIC</name>
<protein>
    <submittedName>
        <fullName evidence="2 3">Uncharacterized protein</fullName>
    </submittedName>
</protein>
<dbReference type="AlphaFoldDB" id="A0A914LQP3"/>
<reference evidence="2 3" key="1">
    <citation type="submission" date="2022-11" db="UniProtKB">
        <authorList>
            <consortium name="WormBaseParasite"/>
        </authorList>
    </citation>
    <scope>IDENTIFICATION</scope>
</reference>
<sequence>MIIVQKIQQHWRNSHASVLDFNITGPRKTCVLCKVVDVSCFDSRGIIAKRDLIILQSVIEESNGDIVLLLTVDLSNQHKNEESRSKEHRQDGGSRT</sequence>
<organism evidence="1 2">
    <name type="scientific">Meloidogyne incognita</name>
    <name type="common">Southern root-knot nematode worm</name>
    <name type="synonym">Oxyuris incognita</name>
    <dbReference type="NCBI Taxonomy" id="6306"/>
    <lineage>
        <taxon>Eukaryota</taxon>
        <taxon>Metazoa</taxon>
        <taxon>Ecdysozoa</taxon>
        <taxon>Nematoda</taxon>
        <taxon>Chromadorea</taxon>
        <taxon>Rhabditida</taxon>
        <taxon>Tylenchina</taxon>
        <taxon>Tylenchomorpha</taxon>
        <taxon>Tylenchoidea</taxon>
        <taxon>Meloidogynidae</taxon>
        <taxon>Meloidogyninae</taxon>
        <taxon>Meloidogyne</taxon>
        <taxon>Meloidogyne incognita group</taxon>
    </lineage>
</organism>
<dbReference type="WBParaSite" id="Minc3s01576g24843">
    <property type="protein sequence ID" value="Minc3s01576g24843"/>
    <property type="gene ID" value="Minc3s01576g24843"/>
</dbReference>
<keyword evidence="1" id="KW-1185">Reference proteome</keyword>
<evidence type="ECO:0000313" key="1">
    <source>
        <dbReference type="Proteomes" id="UP000887563"/>
    </source>
</evidence>
<evidence type="ECO:0000313" key="2">
    <source>
        <dbReference type="WBParaSite" id="Minc3s00766g17072"/>
    </source>
</evidence>
<dbReference type="WBParaSite" id="Minc3s00766g17072">
    <property type="protein sequence ID" value="Minc3s00766g17072"/>
    <property type="gene ID" value="Minc3s00766g17072"/>
</dbReference>
<accession>A0A914LQP3</accession>
<dbReference type="Proteomes" id="UP000887563">
    <property type="component" value="Unplaced"/>
</dbReference>